<dbReference type="InterPro" id="IPR051793">
    <property type="entry name" value="NADH:flavin_oxidoreductase"/>
</dbReference>
<feature type="domain" description="NADH:flavin oxidoreductase/NADH oxidase N-terminal" evidence="10">
    <location>
        <begin position="9"/>
        <end position="337"/>
    </location>
</feature>
<evidence type="ECO:0000256" key="7">
    <source>
        <dbReference type="ARBA" id="ARBA00023002"/>
    </source>
</evidence>
<evidence type="ECO:0000256" key="8">
    <source>
        <dbReference type="ARBA" id="ARBA00023004"/>
    </source>
</evidence>
<evidence type="ECO:0000256" key="5">
    <source>
        <dbReference type="ARBA" id="ARBA00022643"/>
    </source>
</evidence>
<evidence type="ECO:0000256" key="2">
    <source>
        <dbReference type="ARBA" id="ARBA00001966"/>
    </source>
</evidence>
<keyword evidence="9" id="KW-0411">Iron-sulfur</keyword>
<evidence type="ECO:0000256" key="6">
    <source>
        <dbReference type="ARBA" id="ARBA00022723"/>
    </source>
</evidence>
<evidence type="ECO:0000259" key="10">
    <source>
        <dbReference type="Pfam" id="PF00724"/>
    </source>
</evidence>
<sequence length="695" mass="77252">MRDPRYDILFTPLKIGPVTAKNRFFQVPHCNGMGHAMPLAHAAMREIKAEGGWAVISTEECEIHPSSDLTPYVEARLWDDRDIPALALMCDKVHAHGALAAVELSHNGPTASNLYSREVLLAPSHQVSKYGYPSQARAMTRHDIREYRRWHREAALRGKRAGMDIVYVYAAHDLSLPMHFLQRRRNQRSDEYGGSLENRVRLLREVLADTRDAVGDTCAVALRFATDELLGPSGVELAEAQDIVGLLAELPDLWDVNLAAWYNDSVPSRFAAEGAQEPFIDFVKKTTSKPVVGVGRFTSPDTMVSQIRRGVLDMIGAARPSIADPFLPRKIEEGRIDDIRECIGCNICVSGDMTISPIRCTQNPTMGEEWRKGWHPERIQPRRTASRVLVVGGGPAGLEAARALGQRGYEVSLAEARRELGGRVTREARLPGLAEWARVRDWRVGQIGKLSNVSLYLDSVLSAQDVLDFGAEHVVLATGCHWRRDGFGRSNGLGIAELADHPRVFTPDDLLDGRMPSGRVVVFDDDGFYHASVAADLLRQQGCEVTYVTPEDSVAPWSVNTLDYRHIRKRMAKQGIEVIVSHNIADFTDTTLTLENGWDGLRHERPCDAIVMVTSRLPADALYQELLRREADWSDAGIQSLRCIGDAEAPGLIAHAIYAGHRYARELEEAPAGEVAFQRHFHTADADDLRRMPPP</sequence>
<evidence type="ECO:0000259" key="11">
    <source>
        <dbReference type="Pfam" id="PF07992"/>
    </source>
</evidence>
<dbReference type="Pfam" id="PF00724">
    <property type="entry name" value="Oxidored_FMN"/>
    <property type="match status" value="1"/>
</dbReference>
<evidence type="ECO:0000256" key="4">
    <source>
        <dbReference type="ARBA" id="ARBA00022630"/>
    </source>
</evidence>
<protein>
    <submittedName>
        <fullName evidence="12">FAD-dependent oxidoreductase</fullName>
    </submittedName>
</protein>
<comment type="cofactor">
    <cofactor evidence="2">
        <name>[4Fe-4S] cluster</name>
        <dbReference type="ChEBI" id="CHEBI:49883"/>
    </cofactor>
</comment>
<dbReference type="InterPro" id="IPR013785">
    <property type="entry name" value="Aldolase_TIM"/>
</dbReference>
<dbReference type="CDD" id="cd02929">
    <property type="entry name" value="TMADH_HD_FMN"/>
    <property type="match status" value="1"/>
</dbReference>
<keyword evidence="5" id="KW-0288">FMN</keyword>
<keyword evidence="13" id="KW-1185">Reference proteome</keyword>
<keyword evidence="6" id="KW-0479">Metal-binding</keyword>
<keyword evidence="4" id="KW-0285">Flavoprotein</keyword>
<organism evidence="12 13">
    <name type="scientific">Dyella halodurans</name>
    <dbReference type="NCBI Taxonomy" id="1920171"/>
    <lineage>
        <taxon>Bacteria</taxon>
        <taxon>Pseudomonadati</taxon>
        <taxon>Pseudomonadota</taxon>
        <taxon>Gammaproteobacteria</taxon>
        <taxon>Lysobacterales</taxon>
        <taxon>Rhodanobacteraceae</taxon>
        <taxon>Dyella</taxon>
    </lineage>
</organism>
<dbReference type="InterPro" id="IPR037348">
    <property type="entry name" value="TMADH/DMDH_FMN-bd"/>
</dbReference>
<dbReference type="RefSeq" id="WP_266148804.1">
    <property type="nucleotide sequence ID" value="NZ_CP064028.1"/>
</dbReference>
<comment type="cofactor">
    <cofactor evidence="1">
        <name>FMN</name>
        <dbReference type="ChEBI" id="CHEBI:58210"/>
    </cofactor>
</comment>
<dbReference type="InterPro" id="IPR023753">
    <property type="entry name" value="FAD/NAD-binding_dom"/>
</dbReference>
<evidence type="ECO:0000256" key="1">
    <source>
        <dbReference type="ARBA" id="ARBA00001917"/>
    </source>
</evidence>
<dbReference type="PANTHER" id="PTHR42917">
    <property type="entry name" value="2,4-DIENOYL-COA REDUCTASE"/>
    <property type="match status" value="1"/>
</dbReference>
<gene>
    <name evidence="12" type="ORF">ACFO5W_09725</name>
</gene>
<evidence type="ECO:0000256" key="3">
    <source>
        <dbReference type="ARBA" id="ARBA00011048"/>
    </source>
</evidence>
<name>A0ABV9C1P9_9GAMM</name>
<dbReference type="Gene3D" id="3.20.20.70">
    <property type="entry name" value="Aldolase class I"/>
    <property type="match status" value="1"/>
</dbReference>
<dbReference type="Gene3D" id="3.50.50.60">
    <property type="entry name" value="FAD/NAD(P)-binding domain"/>
    <property type="match status" value="1"/>
</dbReference>
<evidence type="ECO:0000256" key="9">
    <source>
        <dbReference type="ARBA" id="ARBA00023014"/>
    </source>
</evidence>
<proteinExistence type="inferred from homology"/>
<dbReference type="Pfam" id="PF07992">
    <property type="entry name" value="Pyr_redox_2"/>
    <property type="match status" value="1"/>
</dbReference>
<dbReference type="EMBL" id="JBHSGA010000017">
    <property type="protein sequence ID" value="MFC4526906.1"/>
    <property type="molecule type" value="Genomic_DNA"/>
</dbReference>
<dbReference type="InterPro" id="IPR001155">
    <property type="entry name" value="OxRdtase_FMN_N"/>
</dbReference>
<comment type="similarity">
    <text evidence="3">In the N-terminal section; belongs to the NADH:flavin oxidoreductase/NADH oxidase family.</text>
</comment>
<dbReference type="InterPro" id="IPR036188">
    <property type="entry name" value="FAD/NAD-bd_sf"/>
</dbReference>
<dbReference type="SUPFAM" id="SSF51395">
    <property type="entry name" value="FMN-linked oxidoreductases"/>
    <property type="match status" value="1"/>
</dbReference>
<feature type="domain" description="FAD/NAD(P)-binding" evidence="11">
    <location>
        <begin position="387"/>
        <end position="623"/>
    </location>
</feature>
<keyword evidence="7" id="KW-0560">Oxidoreductase</keyword>
<accession>A0ABV9C1P9</accession>
<dbReference type="SUPFAM" id="SSF51905">
    <property type="entry name" value="FAD/NAD(P)-binding domain"/>
    <property type="match status" value="1"/>
</dbReference>
<dbReference type="Gene3D" id="3.40.50.720">
    <property type="entry name" value="NAD(P)-binding Rossmann-like Domain"/>
    <property type="match status" value="1"/>
</dbReference>
<evidence type="ECO:0000313" key="12">
    <source>
        <dbReference type="EMBL" id="MFC4526906.1"/>
    </source>
</evidence>
<dbReference type="Proteomes" id="UP001595961">
    <property type="component" value="Unassembled WGS sequence"/>
</dbReference>
<reference evidence="13" key="1">
    <citation type="journal article" date="2019" name="Int. J. Syst. Evol. Microbiol.">
        <title>The Global Catalogue of Microorganisms (GCM) 10K type strain sequencing project: providing services to taxonomists for standard genome sequencing and annotation.</title>
        <authorList>
            <consortium name="The Broad Institute Genomics Platform"/>
            <consortium name="The Broad Institute Genome Sequencing Center for Infectious Disease"/>
            <person name="Wu L."/>
            <person name="Ma J."/>
        </authorList>
    </citation>
    <scope>NUCLEOTIDE SEQUENCE [LARGE SCALE GENOMIC DNA]</scope>
    <source>
        <strain evidence="13">CCM 4481</strain>
    </source>
</reference>
<comment type="caution">
    <text evidence="12">The sequence shown here is derived from an EMBL/GenBank/DDBJ whole genome shotgun (WGS) entry which is preliminary data.</text>
</comment>
<dbReference type="PANTHER" id="PTHR42917:SF2">
    <property type="entry name" value="2,4-DIENOYL-COA REDUCTASE [(2E)-ENOYL-COA-PRODUCING]"/>
    <property type="match status" value="1"/>
</dbReference>
<evidence type="ECO:0000313" key="13">
    <source>
        <dbReference type="Proteomes" id="UP001595961"/>
    </source>
</evidence>
<dbReference type="PRINTS" id="PR00368">
    <property type="entry name" value="FADPNR"/>
</dbReference>
<keyword evidence="8" id="KW-0408">Iron</keyword>